<dbReference type="SMART" id="SM00855">
    <property type="entry name" value="PGAM"/>
    <property type="match status" value="1"/>
</dbReference>
<reference evidence="1 2" key="1">
    <citation type="submission" date="2020-04" db="EMBL/GenBank/DDBJ databases">
        <title>Vibrio sp. SM6, a novel species isolated from seawater.</title>
        <authorList>
            <person name="Wang X."/>
        </authorList>
    </citation>
    <scope>NUCLEOTIDE SEQUENCE [LARGE SCALE GENOMIC DNA]</scope>
    <source>
        <strain evidence="1 2">SM6</strain>
    </source>
</reference>
<accession>A0A7X8TQF8</accession>
<gene>
    <name evidence="1" type="ORF">HGP28_08525</name>
</gene>
<dbReference type="CDD" id="cd07067">
    <property type="entry name" value="HP_PGM_like"/>
    <property type="match status" value="1"/>
</dbReference>
<dbReference type="GO" id="GO:0005737">
    <property type="term" value="C:cytoplasm"/>
    <property type="evidence" value="ECO:0007669"/>
    <property type="project" value="TreeGrafter"/>
</dbReference>
<name>A0A7X8TQF8_9VIBR</name>
<evidence type="ECO:0000313" key="2">
    <source>
        <dbReference type="Proteomes" id="UP000535589"/>
    </source>
</evidence>
<dbReference type="InterPro" id="IPR050275">
    <property type="entry name" value="PGM_Phosphatase"/>
</dbReference>
<sequence length="214" mass="24294">MITKDIYLVRHGKVQGASALYGRTDVAVADEEQQRLLHRLNQRNLAVNGVFSSPLSRCYNLAMHYAMKHHWDLNVLADFQEIDFGILDGVAFDRMEEKQPWFDVFSRDPVTTQIPQGESLSQFHQRVTTQWQALIERNESSLLVVTHGGVIRLLVAHALGMDWRNPGWFHNLALGYGTLTHIRLYIEDAAVASDDASHNSNAHWHSVLTIGEPL</sequence>
<dbReference type="PANTHER" id="PTHR48100:SF1">
    <property type="entry name" value="HISTIDINE PHOSPHATASE FAMILY PROTEIN-RELATED"/>
    <property type="match status" value="1"/>
</dbReference>
<organism evidence="1 2">
    <name type="scientific">Vibrio agarilyticus</name>
    <dbReference type="NCBI Taxonomy" id="2726741"/>
    <lineage>
        <taxon>Bacteria</taxon>
        <taxon>Pseudomonadati</taxon>
        <taxon>Pseudomonadota</taxon>
        <taxon>Gammaproteobacteria</taxon>
        <taxon>Vibrionales</taxon>
        <taxon>Vibrionaceae</taxon>
        <taxon>Vibrio</taxon>
    </lineage>
</organism>
<dbReference type="GO" id="GO:0016791">
    <property type="term" value="F:phosphatase activity"/>
    <property type="evidence" value="ECO:0007669"/>
    <property type="project" value="TreeGrafter"/>
</dbReference>
<evidence type="ECO:0000313" key="1">
    <source>
        <dbReference type="EMBL" id="NLS12933.1"/>
    </source>
</evidence>
<dbReference type="SUPFAM" id="SSF53254">
    <property type="entry name" value="Phosphoglycerate mutase-like"/>
    <property type="match status" value="1"/>
</dbReference>
<proteinExistence type="predicted"/>
<dbReference type="RefSeq" id="WP_168836030.1">
    <property type="nucleotide sequence ID" value="NZ_JABAIK010000007.1"/>
</dbReference>
<dbReference type="PANTHER" id="PTHR48100">
    <property type="entry name" value="BROAD-SPECIFICITY PHOSPHATASE YOR283W-RELATED"/>
    <property type="match status" value="1"/>
</dbReference>
<protein>
    <submittedName>
        <fullName evidence="1">Alpha-ribazole phosphatase</fullName>
    </submittedName>
</protein>
<dbReference type="InterPro" id="IPR013078">
    <property type="entry name" value="His_Pase_superF_clade-1"/>
</dbReference>
<dbReference type="InterPro" id="IPR029033">
    <property type="entry name" value="His_PPase_superfam"/>
</dbReference>
<dbReference type="Proteomes" id="UP000535589">
    <property type="component" value="Unassembled WGS sequence"/>
</dbReference>
<dbReference type="AlphaFoldDB" id="A0A7X8TQF8"/>
<keyword evidence="2" id="KW-1185">Reference proteome</keyword>
<dbReference type="EMBL" id="JABAIK010000007">
    <property type="protein sequence ID" value="NLS12933.1"/>
    <property type="molecule type" value="Genomic_DNA"/>
</dbReference>
<dbReference type="Gene3D" id="3.40.50.1240">
    <property type="entry name" value="Phosphoglycerate mutase-like"/>
    <property type="match status" value="1"/>
</dbReference>
<dbReference type="Pfam" id="PF00300">
    <property type="entry name" value="His_Phos_1"/>
    <property type="match status" value="1"/>
</dbReference>
<comment type="caution">
    <text evidence="1">The sequence shown here is derived from an EMBL/GenBank/DDBJ whole genome shotgun (WGS) entry which is preliminary data.</text>
</comment>